<accession>A0ACB8VKI3</accession>
<evidence type="ECO:0000313" key="2">
    <source>
        <dbReference type="Proteomes" id="UP000831701"/>
    </source>
</evidence>
<dbReference type="Proteomes" id="UP000831701">
    <property type="component" value="Chromosome 20"/>
</dbReference>
<name>A0ACB8VKI3_9TELE</name>
<gene>
    <name evidence="1" type="ORF">L3Q82_004476</name>
</gene>
<reference evidence="1" key="1">
    <citation type="submission" date="2022-04" db="EMBL/GenBank/DDBJ databases">
        <title>Jade perch genome.</title>
        <authorList>
            <person name="Chao B."/>
        </authorList>
    </citation>
    <scope>NUCLEOTIDE SEQUENCE</scope>
    <source>
        <strain evidence="1">CB-2022</strain>
    </source>
</reference>
<comment type="caution">
    <text evidence="1">The sequence shown here is derived from an EMBL/GenBank/DDBJ whole genome shotgun (WGS) entry which is preliminary data.</text>
</comment>
<protein>
    <submittedName>
        <fullName evidence="1">Uncharacterized protein</fullName>
    </submittedName>
</protein>
<evidence type="ECO:0000313" key="1">
    <source>
        <dbReference type="EMBL" id="KAI3355929.1"/>
    </source>
</evidence>
<keyword evidence="2" id="KW-1185">Reference proteome</keyword>
<sequence length="446" mass="49109">MLRATTGIQPRQPHCLRGDPCLCWSPFERSRFLIGRPSYRRRPPVRRYNSSPPGTSLVERVGGHGTKGLDYDKDSTAVLNARPVASGLFCSHTGLCCLRSCPGMFTDPTKTQLASLLRNQSLTNLHACLSQSLPSLSVNPTNPPPVRSITWATRTTADVPTSQPSLKSSTISDIVSPPPKYNALLCLFKNILTDIILITDKLILKLHNLRLPLRPQMMLTLSTPAQQGVESDNHNLTPPGKEPMSGCFSSRWGCETFPEQQQQQEAAFRLKIHIPFIVKRADKHKHWLTGAQRDVNKAWECDTPTVPVRVEYHLTVTCASKASTRSCVTRRQDAAAGAKPVLGFDPVYHGLLSVLRNKAMKGKRDVDAPAPAPAADSSIQLQVKCTYEISLHLVVMVAGPAALLGRKSRVRPIVNGKNDNNSRSSSSSSVEDFLLPFCGEYNPERH</sequence>
<proteinExistence type="predicted"/>
<organism evidence="1 2">
    <name type="scientific">Scortum barcoo</name>
    <name type="common">barcoo grunter</name>
    <dbReference type="NCBI Taxonomy" id="214431"/>
    <lineage>
        <taxon>Eukaryota</taxon>
        <taxon>Metazoa</taxon>
        <taxon>Chordata</taxon>
        <taxon>Craniata</taxon>
        <taxon>Vertebrata</taxon>
        <taxon>Euteleostomi</taxon>
        <taxon>Actinopterygii</taxon>
        <taxon>Neopterygii</taxon>
        <taxon>Teleostei</taxon>
        <taxon>Neoteleostei</taxon>
        <taxon>Acanthomorphata</taxon>
        <taxon>Eupercaria</taxon>
        <taxon>Centrarchiformes</taxon>
        <taxon>Terapontoidei</taxon>
        <taxon>Terapontidae</taxon>
        <taxon>Scortum</taxon>
    </lineage>
</organism>
<dbReference type="EMBL" id="CM041550">
    <property type="protein sequence ID" value="KAI3355929.1"/>
    <property type="molecule type" value="Genomic_DNA"/>
</dbReference>